<protein>
    <recommendedName>
        <fullName evidence="1">tRNA(Ile)-lysidine synthetase</fullName>
        <ecNumber evidence="1">6.3.4.19</ecNumber>
    </recommendedName>
</protein>
<dbReference type="RefSeq" id="YP_009367593.1">
    <property type="nucleotide sequence ID" value="NC_034711.1"/>
</dbReference>
<organism evidence="8">
    <name type="scientific">Pseudocharacium americanum</name>
    <dbReference type="NCBI Taxonomy" id="231080"/>
    <lineage>
        <taxon>Eukaryota</taxon>
        <taxon>Viridiplantae</taxon>
        <taxon>Chlorophyta</taxon>
        <taxon>core chlorophytes</taxon>
        <taxon>Ulvophyceae</taxon>
        <taxon>Ignatiales</taxon>
        <taxon>Ignatiaceae</taxon>
        <taxon>Pseudocharacium</taxon>
    </lineage>
</organism>
<dbReference type="Gene3D" id="3.40.50.620">
    <property type="entry name" value="HUPs"/>
    <property type="match status" value="1"/>
</dbReference>
<dbReference type="GO" id="GO:0032267">
    <property type="term" value="F:tRNA(Ile)-lysidine synthase activity"/>
    <property type="evidence" value="ECO:0007669"/>
    <property type="project" value="UniProtKB-EC"/>
</dbReference>
<evidence type="ECO:0000256" key="3">
    <source>
        <dbReference type="ARBA" id="ARBA00022694"/>
    </source>
</evidence>
<evidence type="ECO:0000256" key="1">
    <source>
        <dbReference type="ARBA" id="ARBA00013267"/>
    </source>
</evidence>
<accession>A0A1W6EGV3</accession>
<dbReference type="GO" id="GO:0008033">
    <property type="term" value="P:tRNA processing"/>
    <property type="evidence" value="ECO:0007669"/>
    <property type="project" value="UniProtKB-KW"/>
</dbReference>
<dbReference type="EMBL" id="KY407658">
    <property type="protein sequence ID" value="ARK14623.1"/>
    <property type="molecule type" value="Genomic_DNA"/>
</dbReference>
<keyword evidence="3" id="KW-0819">tRNA processing</keyword>
<dbReference type="InterPro" id="IPR012795">
    <property type="entry name" value="tRNA_Ile_lys_synt_N"/>
</dbReference>
<gene>
    <name evidence="8" type="primary">ycf62a</name>
</gene>
<keyword evidence="8" id="KW-0150">Chloroplast</keyword>
<keyword evidence="5" id="KW-0067">ATP-binding</keyword>
<dbReference type="Pfam" id="PF01171">
    <property type="entry name" value="ATP_bind_3"/>
    <property type="match status" value="1"/>
</dbReference>
<dbReference type="PANTHER" id="PTHR43033:SF1">
    <property type="entry name" value="TRNA(ILE)-LYSIDINE SYNTHASE-RELATED"/>
    <property type="match status" value="1"/>
</dbReference>
<evidence type="ECO:0000256" key="2">
    <source>
        <dbReference type="ARBA" id="ARBA00022598"/>
    </source>
</evidence>
<dbReference type="PANTHER" id="PTHR43033">
    <property type="entry name" value="TRNA(ILE)-LYSIDINE SYNTHASE-RELATED"/>
    <property type="match status" value="1"/>
</dbReference>
<keyword evidence="8" id="KW-0934">Plastid</keyword>
<reference evidence="8" key="1">
    <citation type="journal article" date="2017" name="Sci. Rep.">
        <title>Divergent copies of the large inverted repeat in the chloroplast genomes of ulvophycean green algae.</title>
        <authorList>
            <person name="Turmel M."/>
            <person name="Otis C."/>
            <person name="Lemieux C."/>
        </authorList>
    </citation>
    <scope>NUCLEOTIDE SEQUENCE</scope>
</reference>
<dbReference type="GO" id="GO:0005524">
    <property type="term" value="F:ATP binding"/>
    <property type="evidence" value="ECO:0007669"/>
    <property type="project" value="UniProtKB-KW"/>
</dbReference>
<geneLocation type="chloroplast" evidence="8"/>
<dbReference type="InterPro" id="IPR012094">
    <property type="entry name" value="tRNA_Ile_lys_synt"/>
</dbReference>
<evidence type="ECO:0000256" key="6">
    <source>
        <dbReference type="ARBA" id="ARBA00048539"/>
    </source>
</evidence>
<name>A0A1W6EGV3_9CHLO</name>
<proteinExistence type="predicted"/>
<dbReference type="NCBIfam" id="TIGR02432">
    <property type="entry name" value="lysidine_TilS_N"/>
    <property type="match status" value="1"/>
</dbReference>
<sequence length="658" mass="77257">MFSYFFKWNKKILSSRGSRFDRSGEWFFAQSLRLDHLAGLIGKFLGIGGIWEDCFSLHSRNRLRYIAFHSINRLREAQSPRRSIGKIESYSYRSLGKVELRSARFICSIYNDWSTPNRIIQPKASRFLDYLISVNDWISKKHLLKTNQKILLAFSGGQDSIVLFFIIIQLKKQWNWTVNLIWCNHLWQKDSLYLMFHILKVNLIFYTKTFCFINIRSIFSENKARKWRYQIFIRAAYYYNLTTILTGHTLTDKIETLIFNLTRGCGIDGFYSLNKLSFITINKYKYIFPSLNLLKVLTQKLKKTKTFDYWTNDCAKRNSPNHVDNWSCENRAGGIELRSICFTHFVSLDRTKWKYWVGFFTENKTVLPLSLHFKYWIKNSKRISYNYLIMQNLGDFASRNLFRRQLELTQRRFPYLGKKPFAQIRRSSFVRSGEWIVDQSTLFNHKFLQPKSLNWGNCTSGNWSDVIFLPNVTNDCAKRNSPENVLLRSSKEQSIKRSLIDSEGSPKPKNFQNFSRTQKKVLNFGNWENCVSSNWSFILKRTVSFLLKKSSGVGSSFARSHSSLDAKQPELCSGAKQPELCSGQRSSCFASLDSEELNQPLVECTKRVYQSTILYRLARFSKSTKLTIPLTFKYAKIFTPFHRANSLNYYNKVLLMKS</sequence>
<keyword evidence="4" id="KW-0547">Nucleotide-binding</keyword>
<comment type="catalytic activity">
    <reaction evidence="6">
        <text>cytidine(34) in tRNA(Ile2) + L-lysine + ATP = lysidine(34) in tRNA(Ile2) + AMP + diphosphate + H(+)</text>
        <dbReference type="Rhea" id="RHEA:43744"/>
        <dbReference type="Rhea" id="RHEA-COMP:10625"/>
        <dbReference type="Rhea" id="RHEA-COMP:10670"/>
        <dbReference type="ChEBI" id="CHEBI:15378"/>
        <dbReference type="ChEBI" id="CHEBI:30616"/>
        <dbReference type="ChEBI" id="CHEBI:32551"/>
        <dbReference type="ChEBI" id="CHEBI:33019"/>
        <dbReference type="ChEBI" id="CHEBI:82748"/>
        <dbReference type="ChEBI" id="CHEBI:83665"/>
        <dbReference type="ChEBI" id="CHEBI:456215"/>
        <dbReference type="EC" id="6.3.4.19"/>
    </reaction>
</comment>
<dbReference type="InterPro" id="IPR011063">
    <property type="entry name" value="TilS/TtcA_N"/>
</dbReference>
<dbReference type="CDD" id="cd01992">
    <property type="entry name" value="TilS_N"/>
    <property type="match status" value="1"/>
</dbReference>
<dbReference type="SUPFAM" id="SSF52402">
    <property type="entry name" value="Adenine nucleotide alpha hydrolases-like"/>
    <property type="match status" value="1"/>
</dbReference>
<evidence type="ECO:0000313" key="8">
    <source>
        <dbReference type="EMBL" id="ARK14623.1"/>
    </source>
</evidence>
<dbReference type="AlphaFoldDB" id="A0A1W6EGV3"/>
<evidence type="ECO:0000259" key="7">
    <source>
        <dbReference type="Pfam" id="PF01171"/>
    </source>
</evidence>
<dbReference type="InterPro" id="IPR014729">
    <property type="entry name" value="Rossmann-like_a/b/a_fold"/>
</dbReference>
<keyword evidence="2" id="KW-0436">Ligase</keyword>
<feature type="domain" description="tRNA(Ile)-lysidine/2-thiocytidine synthase N-terminal" evidence="7">
    <location>
        <begin position="149"/>
        <end position="311"/>
    </location>
</feature>
<dbReference type="EC" id="6.3.4.19" evidence="1"/>
<evidence type="ECO:0000256" key="5">
    <source>
        <dbReference type="ARBA" id="ARBA00022840"/>
    </source>
</evidence>
<evidence type="ECO:0000256" key="4">
    <source>
        <dbReference type="ARBA" id="ARBA00022741"/>
    </source>
</evidence>
<dbReference type="GeneID" id="32890108"/>